<protein>
    <submittedName>
        <fullName evidence="4">Nucleoside deaminase</fullName>
    </submittedName>
</protein>
<accession>A0A5Q4VD05</accession>
<keyword evidence="1" id="KW-0479">Metal-binding</keyword>
<dbReference type="SUPFAM" id="SSF53927">
    <property type="entry name" value="Cytidine deaminase-like"/>
    <property type="match status" value="1"/>
</dbReference>
<reference evidence="4 5" key="1">
    <citation type="submission" date="2019-06" db="EMBL/GenBank/DDBJ databases">
        <title>Desulfobotulus mexicanus sp. nov., a novel sulfate-reducing bacterium isolated from the sediment of an alkaline crater lake in Mexico.</title>
        <authorList>
            <person name="Hirschler-Rea A."/>
        </authorList>
    </citation>
    <scope>NUCLEOTIDE SEQUENCE [LARGE SCALE GENOMIC DNA]</scope>
    <source>
        <strain evidence="4 5">PAR22N</strain>
    </source>
</reference>
<sequence>MNNDHEFMGEALILAEKALKEGEFPVGCVISLDGKIQVRSRRKASNGNLPSEITHAEILAIREMENLVPTDMRHKATLYATMEPCLMCYAAILLSGIGRVVWAYEDAMGGGTACDLSTLPPLYSQRQPEITPAFRREESLVLFMEFFRNPRNAYWKNSLLARYTLAGGKSLPQTP</sequence>
<evidence type="ECO:0000259" key="3">
    <source>
        <dbReference type="PROSITE" id="PS51747"/>
    </source>
</evidence>
<dbReference type="RefSeq" id="WP_139448109.1">
    <property type="nucleotide sequence ID" value="NZ_VDMB01000008.1"/>
</dbReference>
<name>A0A5Q4VD05_9BACT</name>
<dbReference type="PROSITE" id="PS00903">
    <property type="entry name" value="CYT_DCMP_DEAMINASES_1"/>
    <property type="match status" value="1"/>
</dbReference>
<dbReference type="Pfam" id="PF00383">
    <property type="entry name" value="dCMP_cyt_deam_1"/>
    <property type="match status" value="1"/>
</dbReference>
<keyword evidence="2" id="KW-0862">Zinc</keyword>
<dbReference type="PANTHER" id="PTHR11079:SF179">
    <property type="entry name" value="TRNA(ADENINE(34)) DEAMINASE, CHLOROPLASTIC"/>
    <property type="match status" value="1"/>
</dbReference>
<dbReference type="InterPro" id="IPR016192">
    <property type="entry name" value="APOBEC/CMP_deaminase_Zn-bd"/>
</dbReference>
<keyword evidence="5" id="KW-1185">Reference proteome</keyword>
<dbReference type="GO" id="GO:0008270">
    <property type="term" value="F:zinc ion binding"/>
    <property type="evidence" value="ECO:0007669"/>
    <property type="project" value="InterPro"/>
</dbReference>
<dbReference type="Gene3D" id="3.40.140.10">
    <property type="entry name" value="Cytidine Deaminase, domain 2"/>
    <property type="match status" value="1"/>
</dbReference>
<dbReference type="OrthoDB" id="9802676at2"/>
<dbReference type="PANTHER" id="PTHR11079">
    <property type="entry name" value="CYTOSINE DEAMINASE FAMILY MEMBER"/>
    <property type="match status" value="1"/>
</dbReference>
<proteinExistence type="predicted"/>
<dbReference type="PROSITE" id="PS51747">
    <property type="entry name" value="CYT_DCMP_DEAMINASES_2"/>
    <property type="match status" value="1"/>
</dbReference>
<evidence type="ECO:0000313" key="5">
    <source>
        <dbReference type="Proteomes" id="UP000321899"/>
    </source>
</evidence>
<feature type="domain" description="CMP/dCMP-type deaminase" evidence="3">
    <location>
        <begin position="2"/>
        <end position="113"/>
    </location>
</feature>
<dbReference type="InterPro" id="IPR002125">
    <property type="entry name" value="CMP_dCMP_dom"/>
</dbReference>
<dbReference type="EMBL" id="VDMB01000008">
    <property type="protein sequence ID" value="TYT74806.1"/>
    <property type="molecule type" value="Genomic_DNA"/>
</dbReference>
<dbReference type="Proteomes" id="UP000321899">
    <property type="component" value="Unassembled WGS sequence"/>
</dbReference>
<comment type="caution">
    <text evidence="4">The sequence shown here is derived from an EMBL/GenBank/DDBJ whole genome shotgun (WGS) entry which is preliminary data.</text>
</comment>
<evidence type="ECO:0000256" key="2">
    <source>
        <dbReference type="ARBA" id="ARBA00022833"/>
    </source>
</evidence>
<organism evidence="4 5">
    <name type="scientific">Desulfobotulus mexicanus</name>
    <dbReference type="NCBI Taxonomy" id="2586642"/>
    <lineage>
        <taxon>Bacteria</taxon>
        <taxon>Pseudomonadati</taxon>
        <taxon>Thermodesulfobacteriota</taxon>
        <taxon>Desulfobacteria</taxon>
        <taxon>Desulfobacterales</taxon>
        <taxon>Desulfobacteraceae</taxon>
        <taxon>Desulfobotulus</taxon>
    </lineage>
</organism>
<dbReference type="InterPro" id="IPR016193">
    <property type="entry name" value="Cytidine_deaminase-like"/>
</dbReference>
<gene>
    <name evidence="4" type="ORF">FIM25_08135</name>
</gene>
<evidence type="ECO:0000313" key="4">
    <source>
        <dbReference type="EMBL" id="TYT74806.1"/>
    </source>
</evidence>
<dbReference type="GO" id="GO:0016787">
    <property type="term" value="F:hydrolase activity"/>
    <property type="evidence" value="ECO:0007669"/>
    <property type="project" value="InterPro"/>
</dbReference>
<dbReference type="CDD" id="cd01285">
    <property type="entry name" value="nucleoside_deaminase"/>
    <property type="match status" value="1"/>
</dbReference>
<evidence type="ECO:0000256" key="1">
    <source>
        <dbReference type="ARBA" id="ARBA00022723"/>
    </source>
</evidence>
<dbReference type="AlphaFoldDB" id="A0A5Q4VD05"/>